<gene>
    <name evidence="8" type="ORF">Azoinq_13675</name>
</gene>
<evidence type="ECO:0000256" key="5">
    <source>
        <dbReference type="ARBA" id="ARBA00034923"/>
    </source>
</evidence>
<evidence type="ECO:0000256" key="1">
    <source>
        <dbReference type="ARBA" id="ARBA00022741"/>
    </source>
</evidence>
<evidence type="ECO:0000259" key="7">
    <source>
        <dbReference type="Pfam" id="PF13361"/>
    </source>
</evidence>
<dbReference type="InterPro" id="IPR027417">
    <property type="entry name" value="P-loop_NTPase"/>
</dbReference>
<reference evidence="8" key="1">
    <citation type="submission" date="2020-11" db="EMBL/GenBank/DDBJ databases">
        <title>Azospira inquinata sp. nov.</title>
        <authorList>
            <person name="Moe W.M."/>
            <person name="Mikes M.C."/>
        </authorList>
    </citation>
    <scope>NUCLEOTIDE SEQUENCE</scope>
    <source>
        <strain evidence="8">Azo-3</strain>
    </source>
</reference>
<dbReference type="PANTHER" id="PTHR11070">
    <property type="entry name" value="UVRD / RECB / PCRA DNA HELICASE FAMILY MEMBER"/>
    <property type="match status" value="1"/>
</dbReference>
<dbReference type="AlphaFoldDB" id="A0A975SQF2"/>
<dbReference type="Pfam" id="PF13245">
    <property type="entry name" value="AAA_19"/>
    <property type="match status" value="1"/>
</dbReference>
<dbReference type="SUPFAM" id="SSF52540">
    <property type="entry name" value="P-loop containing nucleoside triphosphate hydrolases"/>
    <property type="match status" value="1"/>
</dbReference>
<dbReference type="GO" id="GO:0016787">
    <property type="term" value="F:hydrolase activity"/>
    <property type="evidence" value="ECO:0007669"/>
    <property type="project" value="UniProtKB-KW"/>
</dbReference>
<dbReference type="GO" id="GO:0005524">
    <property type="term" value="F:ATP binding"/>
    <property type="evidence" value="ECO:0007669"/>
    <property type="project" value="UniProtKB-KW"/>
</dbReference>
<dbReference type="GO" id="GO:0043138">
    <property type="term" value="F:3'-5' DNA helicase activity"/>
    <property type="evidence" value="ECO:0007669"/>
    <property type="project" value="TreeGrafter"/>
</dbReference>
<keyword evidence="4" id="KW-0067">ATP-binding</keyword>
<name>A0A975SQF2_9RHOO</name>
<proteinExistence type="predicted"/>
<dbReference type="InterPro" id="IPR011528">
    <property type="entry name" value="NERD"/>
</dbReference>
<dbReference type="InterPro" id="IPR014017">
    <property type="entry name" value="DNA_helicase_UvrD-like_C"/>
</dbReference>
<evidence type="ECO:0000313" key="9">
    <source>
        <dbReference type="Proteomes" id="UP000683428"/>
    </source>
</evidence>
<dbReference type="InterPro" id="IPR000212">
    <property type="entry name" value="DNA_helicase_UvrD/REP"/>
</dbReference>
<keyword evidence="9" id="KW-1185">Reference proteome</keyword>
<dbReference type="EMBL" id="CP064782">
    <property type="protein sequence ID" value="QWT50573.1"/>
    <property type="molecule type" value="Genomic_DNA"/>
</dbReference>
<sequence>MTSGEKRLARRLEEKLEADYLLWYDIPVGSANLHPDFLVLNPRRGLLVLEVKDWRLETIQAMDRTSATILTPNGIKQVTNPLEQARQYAHAVVQLMEKDPQLTFASGKVAGRLVFPWGYGVVLTNITRKQFESTDLDQVLEPHRVLCKDEMEEGVDGEAFQERLWAMFPFHRSVPLSLPQIDRIRWHLFPEIRITTPTQGQLFTDTEAVLPDIVQVMDLQQEQLARSLGDGHRVIHGVAGSGKTLILGYRAEHLAQVCRKPILVLCYNRTLAARLAQSMADKGLGEKVLVHSFHQWCRAQLLAYHQGLPHKEGTEENEQFFRAMVEKLIRAVDQGQVPGGQYDGVLIDEGHDFEPAWFKLVVQMVDPASNSLLVLYDDAQDIYGRSKKQKFSFKSLGIQAQGRTTILKINYRNTREILQLATRFAADLLRPTQADEDGVPVLAPISGGRHGEAPQIVNLPDIQAQARYIAERFQAAHRQGTAWKDMALIYRDYPRVGKAVLHYLRQHQIPCTYFKQMTFGTQEDTVKVLTMHSCKGLEFPLVAIPGLNLLGETPEHQEEDARLLYVAMTRATRELLLTTETLATATV</sequence>
<evidence type="ECO:0000313" key="8">
    <source>
        <dbReference type="EMBL" id="QWT50573.1"/>
    </source>
</evidence>
<accession>A0A975SQF2</accession>
<feature type="domain" description="UvrD-like helicase C-terminal" evidence="7">
    <location>
        <begin position="523"/>
        <end position="579"/>
    </location>
</feature>
<keyword evidence="3" id="KW-0347">Helicase</keyword>
<evidence type="ECO:0000259" key="6">
    <source>
        <dbReference type="Pfam" id="PF08378"/>
    </source>
</evidence>
<organism evidence="8 9">
    <name type="scientific">Azospira inquinata</name>
    <dbReference type="NCBI Taxonomy" id="2785627"/>
    <lineage>
        <taxon>Bacteria</taxon>
        <taxon>Pseudomonadati</taxon>
        <taxon>Pseudomonadota</taxon>
        <taxon>Betaproteobacteria</taxon>
        <taxon>Rhodocyclales</taxon>
        <taxon>Rhodocyclaceae</taxon>
        <taxon>Azospira</taxon>
    </lineage>
</organism>
<evidence type="ECO:0000256" key="2">
    <source>
        <dbReference type="ARBA" id="ARBA00022801"/>
    </source>
</evidence>
<protein>
    <recommendedName>
        <fullName evidence="5">DNA 3'-5' helicase II</fullName>
    </recommendedName>
</protein>
<evidence type="ECO:0000256" key="4">
    <source>
        <dbReference type="ARBA" id="ARBA00022840"/>
    </source>
</evidence>
<feature type="domain" description="UvrD-like helicase C-terminal" evidence="7">
    <location>
        <begin position="407"/>
        <end position="519"/>
    </location>
</feature>
<dbReference type="PANTHER" id="PTHR11070:SF2">
    <property type="entry name" value="ATP-DEPENDENT DNA HELICASE SRS2"/>
    <property type="match status" value="1"/>
</dbReference>
<dbReference type="Gene3D" id="3.40.50.300">
    <property type="entry name" value="P-loop containing nucleotide triphosphate hydrolases"/>
    <property type="match status" value="2"/>
</dbReference>
<keyword evidence="1" id="KW-0547">Nucleotide-binding</keyword>
<dbReference type="GO" id="GO:0003677">
    <property type="term" value="F:DNA binding"/>
    <property type="evidence" value="ECO:0007669"/>
    <property type="project" value="InterPro"/>
</dbReference>
<dbReference type="GO" id="GO:0000725">
    <property type="term" value="P:recombinational repair"/>
    <property type="evidence" value="ECO:0007669"/>
    <property type="project" value="TreeGrafter"/>
</dbReference>
<dbReference type="Pfam" id="PF08378">
    <property type="entry name" value="NERD"/>
    <property type="match status" value="1"/>
</dbReference>
<keyword evidence="2" id="KW-0378">Hydrolase</keyword>
<feature type="domain" description="NERD" evidence="6">
    <location>
        <begin position="3"/>
        <end position="115"/>
    </location>
</feature>
<evidence type="ECO:0000256" key="3">
    <source>
        <dbReference type="ARBA" id="ARBA00022806"/>
    </source>
</evidence>
<dbReference type="KEGG" id="aiq:Azoinq_13675"/>
<dbReference type="Pfam" id="PF13361">
    <property type="entry name" value="UvrD_C"/>
    <property type="match status" value="2"/>
</dbReference>
<dbReference type="Proteomes" id="UP000683428">
    <property type="component" value="Chromosome"/>
</dbReference>